<proteinExistence type="predicted"/>
<dbReference type="EMBL" id="BK016184">
    <property type="protein sequence ID" value="DAG00948.1"/>
    <property type="molecule type" value="Genomic_DNA"/>
</dbReference>
<reference evidence="1" key="1">
    <citation type="journal article" date="2021" name="Proc. Natl. Acad. Sci. U.S.A.">
        <title>A Catalog of Tens of Thousands of Viruses from Human Metagenomes Reveals Hidden Associations with Chronic Diseases.</title>
        <authorList>
            <person name="Tisza M.J."/>
            <person name="Buck C.B."/>
        </authorList>
    </citation>
    <scope>NUCLEOTIDE SEQUENCE</scope>
    <source>
        <strain evidence="1">CtelJ1</strain>
    </source>
</reference>
<protein>
    <submittedName>
        <fullName evidence="1">Uncharacterized protein</fullName>
    </submittedName>
</protein>
<evidence type="ECO:0000313" key="1">
    <source>
        <dbReference type="EMBL" id="DAG00948.1"/>
    </source>
</evidence>
<sequence>MGRIVMTKKELIQFLKKNLTVEVCHPKHDVGYYGILMEPDEHNITVKIKLLGRTICEGTSCS</sequence>
<organism evidence="1">
    <name type="scientific">CrAss-like virus sp. ctelJ1</name>
    <dbReference type="NCBI Taxonomy" id="2825838"/>
    <lineage>
        <taxon>Viruses</taxon>
        <taxon>Duplodnaviria</taxon>
        <taxon>Heunggongvirae</taxon>
        <taxon>Uroviricota</taxon>
        <taxon>Caudoviricetes</taxon>
        <taxon>Crassvirales</taxon>
    </lineage>
</organism>
<name>A0A8S5V2M9_9CAUD</name>
<accession>A0A8S5V2M9</accession>